<dbReference type="Gene3D" id="1.20.1540.10">
    <property type="entry name" value="Rhomboid-like"/>
    <property type="match status" value="1"/>
</dbReference>
<dbReference type="InterPro" id="IPR022764">
    <property type="entry name" value="Peptidase_S54_rhomboid_dom"/>
</dbReference>
<dbReference type="InterPro" id="IPR002610">
    <property type="entry name" value="Peptidase_S54_rhomboid-like"/>
</dbReference>
<keyword evidence="7 10" id="KW-0720">Serine protease</keyword>
<name>A0A9P3UM81_LYOSH</name>
<feature type="transmembrane region" description="Helical" evidence="10">
    <location>
        <begin position="262"/>
        <end position="280"/>
    </location>
</feature>
<organism evidence="13 14">
    <name type="scientific">Lyophyllum shimeji</name>
    <name type="common">Hon-shimeji</name>
    <name type="synonym">Tricholoma shimeji</name>
    <dbReference type="NCBI Taxonomy" id="47721"/>
    <lineage>
        <taxon>Eukaryota</taxon>
        <taxon>Fungi</taxon>
        <taxon>Dikarya</taxon>
        <taxon>Basidiomycota</taxon>
        <taxon>Agaricomycotina</taxon>
        <taxon>Agaricomycetes</taxon>
        <taxon>Agaricomycetidae</taxon>
        <taxon>Agaricales</taxon>
        <taxon>Tricholomatineae</taxon>
        <taxon>Lyophyllaceae</taxon>
        <taxon>Lyophyllum</taxon>
    </lineage>
</organism>
<evidence type="ECO:0000256" key="4">
    <source>
        <dbReference type="ARBA" id="ARBA00022670"/>
    </source>
</evidence>
<dbReference type="OrthoDB" id="2146116at2759"/>
<dbReference type="AlphaFoldDB" id="A0A9P3UM81"/>
<feature type="transmembrane region" description="Helical" evidence="10">
    <location>
        <begin position="159"/>
        <end position="179"/>
    </location>
</feature>
<comment type="caution">
    <text evidence="13">The sequence shown here is derived from an EMBL/GenBank/DDBJ whole genome shotgun (WGS) entry which is preliminary data.</text>
</comment>
<comment type="similarity">
    <text evidence="3 10">Belongs to the peptidase S54 family.</text>
</comment>
<accession>A0A9P3UM81</accession>
<protein>
    <recommendedName>
        <fullName evidence="10">Rhomboid-type serine protease</fullName>
        <ecNumber evidence="10">3.4.21.105</ecNumber>
    </recommendedName>
</protein>
<comment type="catalytic activity">
    <reaction evidence="1 10">
        <text>Cleaves type-1 transmembrane domains using a catalytic dyad composed of serine and histidine that are contributed by different transmembrane domains.</text>
        <dbReference type="EC" id="3.4.21.105"/>
    </reaction>
</comment>
<evidence type="ECO:0000256" key="7">
    <source>
        <dbReference type="ARBA" id="ARBA00022825"/>
    </source>
</evidence>
<dbReference type="Proteomes" id="UP001063166">
    <property type="component" value="Unassembled WGS sequence"/>
</dbReference>
<feature type="compositionally biased region" description="Polar residues" evidence="11">
    <location>
        <begin position="25"/>
        <end position="39"/>
    </location>
</feature>
<dbReference type="SUPFAM" id="SSF144091">
    <property type="entry name" value="Rhomboid-like"/>
    <property type="match status" value="1"/>
</dbReference>
<keyword evidence="5 10" id="KW-0812">Transmembrane</keyword>
<sequence length="468" mass="51551">MILPSQHDEKARPPPPDYFGDDPFNNSPTSFPQPDTYNATHDHPGQFETSPRPPFFREPSDDTIEPSTNNHGNEGFDHNPSQPFKHVDDSQDASLVHNAADVGRSGHYQDLEYGEPQAVERSAPSTEMKSPFAAFLSQGKYPLEQRIEDKKRGIGQQKYPFVVWTLTAVMTGVFIYELIVNSRAQGTPVSMKPVVNPMLGPSSSALINLGARFPPCMKLVEAVPPSTNFACLSNTANPPTEVCPLEEICGFGGFHDKDPNQWFRFIVPIFLHAGFVHILLNMFAQLSLSAQIEREMGSGGFLITYFAAGIFGNVLGGNFALVGLPSIGASGAIFGTVAVTWVDLFAHWKYQYRPVRKLVLMTIELLIGIGIGFIPFVDNFAHLGGFLMGLLVGTTFYPVISATKRHKFIMWCFRIVAIPLAVILFVVLIRNFYTSDPYAACSWCRYLSCFPTAANNHCKGTGLTTVGT</sequence>
<dbReference type="EMBL" id="BRPK01000003">
    <property type="protein sequence ID" value="GLB36056.1"/>
    <property type="molecule type" value="Genomic_DNA"/>
</dbReference>
<feature type="transmembrane region" description="Helical" evidence="10">
    <location>
        <begin position="327"/>
        <end position="346"/>
    </location>
</feature>
<dbReference type="EC" id="3.4.21.105" evidence="10"/>
<feature type="compositionally biased region" description="Basic and acidic residues" evidence="11">
    <location>
        <begin position="1"/>
        <end position="12"/>
    </location>
</feature>
<feature type="transmembrane region" description="Helical" evidence="10">
    <location>
        <begin position="412"/>
        <end position="433"/>
    </location>
</feature>
<dbReference type="GO" id="GO:0016020">
    <property type="term" value="C:membrane"/>
    <property type="evidence" value="ECO:0007669"/>
    <property type="project" value="UniProtKB-SubCell"/>
</dbReference>
<dbReference type="PANTHER" id="PTHR22936">
    <property type="entry name" value="RHOMBOID-RELATED"/>
    <property type="match status" value="1"/>
</dbReference>
<dbReference type="PANTHER" id="PTHR22936:SF69">
    <property type="entry name" value="RHOMBOID-LIKE PROTEIN"/>
    <property type="match status" value="1"/>
</dbReference>
<comment type="function">
    <text evidence="10">Serine protease involved in intramembrane proteolysis.</text>
</comment>
<evidence type="ECO:0000256" key="2">
    <source>
        <dbReference type="ARBA" id="ARBA00004141"/>
    </source>
</evidence>
<keyword evidence="4 10" id="KW-0645">Protease</keyword>
<evidence type="ECO:0000256" key="6">
    <source>
        <dbReference type="ARBA" id="ARBA00022801"/>
    </source>
</evidence>
<evidence type="ECO:0000256" key="10">
    <source>
        <dbReference type="RuleBase" id="RU362115"/>
    </source>
</evidence>
<evidence type="ECO:0000256" key="5">
    <source>
        <dbReference type="ARBA" id="ARBA00022692"/>
    </source>
</evidence>
<feature type="transmembrane region" description="Helical" evidence="10">
    <location>
        <begin position="383"/>
        <end position="400"/>
    </location>
</feature>
<keyword evidence="6 10" id="KW-0378">Hydrolase</keyword>
<evidence type="ECO:0000256" key="9">
    <source>
        <dbReference type="ARBA" id="ARBA00023136"/>
    </source>
</evidence>
<dbReference type="GO" id="GO:0004252">
    <property type="term" value="F:serine-type endopeptidase activity"/>
    <property type="evidence" value="ECO:0007669"/>
    <property type="project" value="InterPro"/>
</dbReference>
<evidence type="ECO:0000313" key="14">
    <source>
        <dbReference type="Proteomes" id="UP001063166"/>
    </source>
</evidence>
<reference evidence="13" key="1">
    <citation type="submission" date="2022-07" db="EMBL/GenBank/DDBJ databases">
        <title>The genome of Lyophyllum shimeji provides insight into the initial evolution of ectomycorrhizal fungal genome.</title>
        <authorList>
            <person name="Kobayashi Y."/>
            <person name="Shibata T."/>
            <person name="Hirakawa H."/>
            <person name="Shigenobu S."/>
            <person name="Nishiyama T."/>
            <person name="Yamada A."/>
            <person name="Hasebe M."/>
            <person name="Kawaguchi M."/>
        </authorList>
    </citation>
    <scope>NUCLEOTIDE SEQUENCE</scope>
    <source>
        <strain evidence="13">AT787</strain>
    </source>
</reference>
<proteinExistence type="inferred from homology"/>
<keyword evidence="8 10" id="KW-1133">Transmembrane helix</keyword>
<evidence type="ECO:0000313" key="13">
    <source>
        <dbReference type="EMBL" id="GLB36056.1"/>
    </source>
</evidence>
<feature type="domain" description="Peptidase S54 rhomboid" evidence="12">
    <location>
        <begin position="260"/>
        <end position="397"/>
    </location>
</feature>
<evidence type="ECO:0000256" key="3">
    <source>
        <dbReference type="ARBA" id="ARBA00009045"/>
    </source>
</evidence>
<feature type="transmembrane region" description="Helical" evidence="10">
    <location>
        <begin position="358"/>
        <end position="377"/>
    </location>
</feature>
<comment type="subcellular location">
    <subcellularLocation>
        <location evidence="2 10">Membrane</location>
        <topology evidence="2 10">Multi-pass membrane protein</topology>
    </subcellularLocation>
</comment>
<keyword evidence="9 10" id="KW-0472">Membrane</keyword>
<feature type="region of interest" description="Disordered" evidence="11">
    <location>
        <begin position="1"/>
        <end position="90"/>
    </location>
</feature>
<dbReference type="Pfam" id="PF01694">
    <property type="entry name" value="Rhomboid"/>
    <property type="match status" value="1"/>
</dbReference>
<evidence type="ECO:0000256" key="1">
    <source>
        <dbReference type="ARBA" id="ARBA00000156"/>
    </source>
</evidence>
<feature type="transmembrane region" description="Helical" evidence="10">
    <location>
        <begin position="301"/>
        <end position="321"/>
    </location>
</feature>
<dbReference type="InterPro" id="IPR035952">
    <property type="entry name" value="Rhomboid-like_sf"/>
</dbReference>
<evidence type="ECO:0000259" key="12">
    <source>
        <dbReference type="Pfam" id="PF01694"/>
    </source>
</evidence>
<evidence type="ECO:0000256" key="11">
    <source>
        <dbReference type="SAM" id="MobiDB-lite"/>
    </source>
</evidence>
<keyword evidence="14" id="KW-1185">Reference proteome</keyword>
<gene>
    <name evidence="13" type="ORF">LshimejAT787_0303440</name>
</gene>
<dbReference type="GO" id="GO:0006508">
    <property type="term" value="P:proteolysis"/>
    <property type="evidence" value="ECO:0007669"/>
    <property type="project" value="UniProtKB-KW"/>
</dbReference>
<evidence type="ECO:0000256" key="8">
    <source>
        <dbReference type="ARBA" id="ARBA00022989"/>
    </source>
</evidence>